<feature type="non-terminal residue" evidence="1">
    <location>
        <position position="1"/>
    </location>
</feature>
<evidence type="ECO:0008006" key="3">
    <source>
        <dbReference type="Google" id="ProtNLM"/>
    </source>
</evidence>
<protein>
    <recommendedName>
        <fullName evidence="3">DUF4283 domain-containing protein</fullName>
    </recommendedName>
</protein>
<dbReference type="EMBL" id="JABFAD010068951">
    <property type="protein sequence ID" value="MBA0817647.1"/>
    <property type="molecule type" value="Genomic_DNA"/>
</dbReference>
<proteinExistence type="predicted"/>
<dbReference type="AlphaFoldDB" id="A0A7J9I6B0"/>
<reference evidence="1 2" key="1">
    <citation type="journal article" date="2019" name="Genome Biol. Evol.">
        <title>Insights into the evolution of the New World diploid cottons (Gossypium, subgenus Houzingenia) based on genome sequencing.</title>
        <authorList>
            <person name="Grover C.E."/>
            <person name="Arick M.A. 2nd"/>
            <person name="Thrash A."/>
            <person name="Conover J.L."/>
            <person name="Sanders W.S."/>
            <person name="Peterson D.G."/>
            <person name="Frelichowski J.E."/>
            <person name="Scheffler J.A."/>
            <person name="Scheffler B.E."/>
            <person name="Wendel J.F."/>
        </authorList>
    </citation>
    <scope>NUCLEOTIDE SEQUENCE [LARGE SCALE GENOMIC DNA]</scope>
    <source>
        <strain evidence="1">0</strain>
        <tissue evidence="1">Leaf</tissue>
    </source>
</reference>
<evidence type="ECO:0000313" key="2">
    <source>
        <dbReference type="Proteomes" id="UP000593560"/>
    </source>
</evidence>
<name>A0A7J9I6B0_9ROSI</name>
<organism evidence="1 2">
    <name type="scientific">Gossypium harknessii</name>
    <dbReference type="NCBI Taxonomy" id="34285"/>
    <lineage>
        <taxon>Eukaryota</taxon>
        <taxon>Viridiplantae</taxon>
        <taxon>Streptophyta</taxon>
        <taxon>Embryophyta</taxon>
        <taxon>Tracheophyta</taxon>
        <taxon>Spermatophyta</taxon>
        <taxon>Magnoliopsida</taxon>
        <taxon>eudicotyledons</taxon>
        <taxon>Gunneridae</taxon>
        <taxon>Pentapetalae</taxon>
        <taxon>rosids</taxon>
        <taxon>malvids</taxon>
        <taxon>Malvales</taxon>
        <taxon>Malvaceae</taxon>
        <taxon>Malvoideae</taxon>
        <taxon>Gossypium</taxon>
    </lineage>
</organism>
<comment type="caution">
    <text evidence="1">The sequence shown here is derived from an EMBL/GenBank/DDBJ whole genome shotgun (WGS) entry which is preliminary data.</text>
</comment>
<evidence type="ECO:0000313" key="1">
    <source>
        <dbReference type="EMBL" id="MBA0817647.1"/>
    </source>
</evidence>
<gene>
    <name evidence="1" type="ORF">Gohar_021814</name>
</gene>
<sequence length="89" mass="10180">MEKELADLSPGEEEEKGVQFELEGQPQTSMYDFCLVDLERVMSGIPWTFNNHLILLHKLKVGEDPTSIPLIYSDFWVHVHDLPSGYSSD</sequence>
<dbReference type="Proteomes" id="UP000593560">
    <property type="component" value="Unassembled WGS sequence"/>
</dbReference>
<keyword evidence="2" id="KW-1185">Reference proteome</keyword>
<accession>A0A7J9I6B0</accession>